<organism evidence="1 2">
    <name type="scientific">Rhipicephalus sanguineus</name>
    <name type="common">Brown dog tick</name>
    <name type="synonym">Ixodes sanguineus</name>
    <dbReference type="NCBI Taxonomy" id="34632"/>
    <lineage>
        <taxon>Eukaryota</taxon>
        <taxon>Metazoa</taxon>
        <taxon>Ecdysozoa</taxon>
        <taxon>Arthropoda</taxon>
        <taxon>Chelicerata</taxon>
        <taxon>Arachnida</taxon>
        <taxon>Acari</taxon>
        <taxon>Parasitiformes</taxon>
        <taxon>Ixodida</taxon>
        <taxon>Ixodoidea</taxon>
        <taxon>Ixodidae</taxon>
        <taxon>Rhipicephalinae</taxon>
        <taxon>Rhipicephalus</taxon>
        <taxon>Rhipicephalus</taxon>
    </lineage>
</organism>
<dbReference type="VEuPathDB" id="VectorBase:RSAN_056564"/>
<reference evidence="1" key="1">
    <citation type="journal article" date="2020" name="Cell">
        <title>Large-Scale Comparative Analyses of Tick Genomes Elucidate Their Genetic Diversity and Vector Capacities.</title>
        <authorList>
            <consortium name="Tick Genome and Microbiome Consortium (TIGMIC)"/>
            <person name="Jia N."/>
            <person name="Wang J."/>
            <person name="Shi W."/>
            <person name="Du L."/>
            <person name="Sun Y."/>
            <person name="Zhan W."/>
            <person name="Jiang J.F."/>
            <person name="Wang Q."/>
            <person name="Zhang B."/>
            <person name="Ji P."/>
            <person name="Bell-Sakyi L."/>
            <person name="Cui X.M."/>
            <person name="Yuan T.T."/>
            <person name="Jiang B.G."/>
            <person name="Yang W.F."/>
            <person name="Lam T.T."/>
            <person name="Chang Q.C."/>
            <person name="Ding S.J."/>
            <person name="Wang X.J."/>
            <person name="Zhu J.G."/>
            <person name="Ruan X.D."/>
            <person name="Zhao L."/>
            <person name="Wei J.T."/>
            <person name="Ye R.Z."/>
            <person name="Que T.C."/>
            <person name="Du C.H."/>
            <person name="Zhou Y.H."/>
            <person name="Cheng J.X."/>
            <person name="Dai P.F."/>
            <person name="Guo W.B."/>
            <person name="Han X.H."/>
            <person name="Huang E.J."/>
            <person name="Li L.F."/>
            <person name="Wei W."/>
            <person name="Gao Y.C."/>
            <person name="Liu J.Z."/>
            <person name="Shao H.Z."/>
            <person name="Wang X."/>
            <person name="Wang C.C."/>
            <person name="Yang T.C."/>
            <person name="Huo Q.B."/>
            <person name="Li W."/>
            <person name="Chen H.Y."/>
            <person name="Chen S.E."/>
            <person name="Zhou L.G."/>
            <person name="Ni X.B."/>
            <person name="Tian J.H."/>
            <person name="Sheng Y."/>
            <person name="Liu T."/>
            <person name="Pan Y.S."/>
            <person name="Xia L.Y."/>
            <person name="Li J."/>
            <person name="Zhao F."/>
            <person name="Cao W.C."/>
        </authorList>
    </citation>
    <scope>NUCLEOTIDE SEQUENCE</scope>
    <source>
        <strain evidence="1">Rsan-2018</strain>
    </source>
</reference>
<accession>A0A9D4PD52</accession>
<evidence type="ECO:0000313" key="1">
    <source>
        <dbReference type="EMBL" id="KAH7938786.1"/>
    </source>
</evidence>
<dbReference type="InterPro" id="IPR032675">
    <property type="entry name" value="LRR_dom_sf"/>
</dbReference>
<name>A0A9D4PD52_RHISA</name>
<gene>
    <name evidence="1" type="ORF">HPB52_000321</name>
</gene>
<dbReference type="Gene3D" id="3.80.10.10">
    <property type="entry name" value="Ribonuclease Inhibitor"/>
    <property type="match status" value="1"/>
</dbReference>
<dbReference type="Proteomes" id="UP000821837">
    <property type="component" value="Chromosome 8"/>
</dbReference>
<protein>
    <submittedName>
        <fullName evidence="1">Uncharacterized protein</fullName>
    </submittedName>
</protein>
<reference evidence="1" key="2">
    <citation type="submission" date="2021-09" db="EMBL/GenBank/DDBJ databases">
        <authorList>
            <person name="Jia N."/>
            <person name="Wang J."/>
            <person name="Shi W."/>
            <person name="Du L."/>
            <person name="Sun Y."/>
            <person name="Zhan W."/>
            <person name="Jiang J."/>
            <person name="Wang Q."/>
            <person name="Zhang B."/>
            <person name="Ji P."/>
            <person name="Sakyi L.B."/>
            <person name="Cui X."/>
            <person name="Yuan T."/>
            <person name="Jiang B."/>
            <person name="Yang W."/>
            <person name="Lam T.T.-Y."/>
            <person name="Chang Q."/>
            <person name="Ding S."/>
            <person name="Wang X."/>
            <person name="Zhu J."/>
            <person name="Ruan X."/>
            <person name="Zhao L."/>
            <person name="Wei J."/>
            <person name="Que T."/>
            <person name="Du C."/>
            <person name="Cheng J."/>
            <person name="Dai P."/>
            <person name="Han X."/>
            <person name="Huang E."/>
            <person name="Gao Y."/>
            <person name="Liu J."/>
            <person name="Shao H."/>
            <person name="Ye R."/>
            <person name="Li L."/>
            <person name="Wei W."/>
            <person name="Wang X."/>
            <person name="Wang C."/>
            <person name="Huo Q."/>
            <person name="Li W."/>
            <person name="Guo W."/>
            <person name="Chen H."/>
            <person name="Chen S."/>
            <person name="Zhou L."/>
            <person name="Zhou L."/>
            <person name="Ni X."/>
            <person name="Tian J."/>
            <person name="Zhou Y."/>
            <person name="Sheng Y."/>
            <person name="Liu T."/>
            <person name="Pan Y."/>
            <person name="Xia L."/>
            <person name="Li J."/>
            <person name="Zhao F."/>
            <person name="Cao W."/>
        </authorList>
    </citation>
    <scope>NUCLEOTIDE SEQUENCE</scope>
    <source>
        <strain evidence="1">Rsan-2018</strain>
        <tissue evidence="1">Larvae</tissue>
    </source>
</reference>
<comment type="caution">
    <text evidence="1">The sequence shown here is derived from an EMBL/GenBank/DDBJ whole genome shotgun (WGS) entry which is preliminary data.</text>
</comment>
<dbReference type="EMBL" id="JABSTV010001254">
    <property type="protein sequence ID" value="KAH7938786.1"/>
    <property type="molecule type" value="Genomic_DNA"/>
</dbReference>
<dbReference type="SUPFAM" id="SSF52047">
    <property type="entry name" value="RNI-like"/>
    <property type="match status" value="1"/>
</dbReference>
<proteinExistence type="predicted"/>
<sequence>MVPPDQSLQACALSGDFRRLHRQGSWSGTTSAACRNGVANFGTMATGEIMMAAVQEFGDPEELVHCEHCVTLKLESAWATEKHSLPDEFTLSEDKKTVTMKPEDMVTNSDLLGSVGVAAALFAGCDELTESNPVLKAAQEALKNVTTIVVVHNRNLVSDLITWFPAVTTIVLYHDLKLQHDKDYIMQGLVKHSHLERLLGTTPALGADYLLIMPLTSVNLHFNCPKLEMLRALNLNAGGGGGEPCAPSFKCASATASFTREEALLGCTLTAENGQPVTAHALSADEVAVFAKDRNHCSEIKSLRLTSTTERGLEEAGCFSNVTQLSLNFASETSYCPFYPHIVNVLSRLTLESLRLSNVTDVSVSAIAKHCRGLECLGLGECVVLDEEIAEDTEFQCLRKLRVGRSMSERTFFGLLRSCPSLAELQVHDDDLTTALLLGLPQFAVKYCGLDCLERLALRTDPKGRGGLAGRQGLPDDLDRALTALPALRIVRTDDFRVRLHMERCAPWVRLEWYGCTVCLSEYPKMDSFQEQLWLDVHHHVK</sequence>
<keyword evidence="2" id="KW-1185">Reference proteome</keyword>
<evidence type="ECO:0000313" key="2">
    <source>
        <dbReference type="Proteomes" id="UP000821837"/>
    </source>
</evidence>
<dbReference type="AlphaFoldDB" id="A0A9D4PD52"/>